<name>A0A4C1XFV3_EUMVA</name>
<evidence type="ECO:0000313" key="3">
    <source>
        <dbReference type="Proteomes" id="UP000299102"/>
    </source>
</evidence>
<feature type="compositionally biased region" description="Polar residues" evidence="1">
    <location>
        <begin position="47"/>
        <end position="56"/>
    </location>
</feature>
<reference evidence="2 3" key="1">
    <citation type="journal article" date="2019" name="Commun. Biol.">
        <title>The bagworm genome reveals a unique fibroin gene that provides high tensile strength.</title>
        <authorList>
            <person name="Kono N."/>
            <person name="Nakamura H."/>
            <person name="Ohtoshi R."/>
            <person name="Tomita M."/>
            <person name="Numata K."/>
            <person name="Arakawa K."/>
        </authorList>
    </citation>
    <scope>NUCLEOTIDE SEQUENCE [LARGE SCALE GENOMIC DNA]</scope>
</reference>
<proteinExistence type="predicted"/>
<protein>
    <submittedName>
        <fullName evidence="2">Uncharacterized protein</fullName>
    </submittedName>
</protein>
<dbReference type="AlphaFoldDB" id="A0A4C1XFV3"/>
<dbReference type="Proteomes" id="UP000299102">
    <property type="component" value="Unassembled WGS sequence"/>
</dbReference>
<evidence type="ECO:0000313" key="2">
    <source>
        <dbReference type="EMBL" id="GBP62063.1"/>
    </source>
</evidence>
<feature type="compositionally biased region" description="Basic and acidic residues" evidence="1">
    <location>
        <begin position="21"/>
        <end position="45"/>
    </location>
</feature>
<dbReference type="EMBL" id="BGZK01000830">
    <property type="protein sequence ID" value="GBP62063.1"/>
    <property type="molecule type" value="Genomic_DNA"/>
</dbReference>
<keyword evidence="3" id="KW-1185">Reference proteome</keyword>
<comment type="caution">
    <text evidence="2">The sequence shown here is derived from an EMBL/GenBank/DDBJ whole genome shotgun (WGS) entry which is preliminary data.</text>
</comment>
<gene>
    <name evidence="2" type="ORF">EVAR_54088_1</name>
</gene>
<organism evidence="2 3">
    <name type="scientific">Eumeta variegata</name>
    <name type="common">Bagworm moth</name>
    <name type="synonym">Eumeta japonica</name>
    <dbReference type="NCBI Taxonomy" id="151549"/>
    <lineage>
        <taxon>Eukaryota</taxon>
        <taxon>Metazoa</taxon>
        <taxon>Ecdysozoa</taxon>
        <taxon>Arthropoda</taxon>
        <taxon>Hexapoda</taxon>
        <taxon>Insecta</taxon>
        <taxon>Pterygota</taxon>
        <taxon>Neoptera</taxon>
        <taxon>Endopterygota</taxon>
        <taxon>Lepidoptera</taxon>
        <taxon>Glossata</taxon>
        <taxon>Ditrysia</taxon>
        <taxon>Tineoidea</taxon>
        <taxon>Psychidae</taxon>
        <taxon>Oiketicinae</taxon>
        <taxon>Eumeta</taxon>
    </lineage>
</organism>
<feature type="region of interest" description="Disordered" evidence="1">
    <location>
        <begin position="85"/>
        <end position="136"/>
    </location>
</feature>
<sequence>MKNIYPPDDGEVKSRSGYGDFKSRDREGRSIVVQVREREREKDVPAHNSSPPSSQRAECCGKVEMTATGMTKNVRYGGLAVWKGRTEAHRQNRSAGRMAEGPASAGPHTDQPAAYSNRRACTKRLTGAGVAREAHN</sequence>
<evidence type="ECO:0000256" key="1">
    <source>
        <dbReference type="SAM" id="MobiDB-lite"/>
    </source>
</evidence>
<accession>A0A4C1XFV3</accession>
<feature type="region of interest" description="Disordered" evidence="1">
    <location>
        <begin position="1"/>
        <end position="58"/>
    </location>
</feature>